<protein>
    <submittedName>
        <fullName evidence="4">Putative DNA binding protein</fullName>
    </submittedName>
</protein>
<feature type="domain" description="PTM/DIR17-like Tudor" evidence="3">
    <location>
        <begin position="50"/>
        <end position="94"/>
    </location>
</feature>
<dbReference type="Gramene" id="OMO58297">
    <property type="protein sequence ID" value="OMO58297"/>
    <property type="gene ID" value="CCACVL1_25500"/>
</dbReference>
<name>A0A1R3GJR1_COCAP</name>
<dbReference type="PANTHER" id="PTHR37384:SF1">
    <property type="entry name" value="OS01G0835600 PROTEIN"/>
    <property type="match status" value="1"/>
</dbReference>
<dbReference type="OrthoDB" id="1436118at2759"/>
<sequence length="189" mass="21843">MEPKVPRPRGRPRKRKRPEEENESAAGDLKSDNSKSKKRAFLMRSVALVGRYVLKEFGGNVYLGKIVSYDTGLYRVDYEDGDFEDLESGELRELILEESYIDDDLSRRKVKLDELVLRRIAKKERELEEEKKKVEALKNEINRVETSAVSELSGGMTVENDGEQLEDDYEMIQSFGFHSYAKIHCAMIE</sequence>
<dbReference type="CDD" id="cd20401">
    <property type="entry name" value="Tudor_AtPTM-like"/>
    <property type="match status" value="1"/>
</dbReference>
<gene>
    <name evidence="4" type="ORF">CCACVL1_25500</name>
</gene>
<reference evidence="4 5" key="1">
    <citation type="submission" date="2013-09" db="EMBL/GenBank/DDBJ databases">
        <title>Corchorus capsularis genome sequencing.</title>
        <authorList>
            <person name="Alam M."/>
            <person name="Haque M.S."/>
            <person name="Islam M.S."/>
            <person name="Emdad E.M."/>
            <person name="Islam M.M."/>
            <person name="Ahmed B."/>
            <person name="Halim A."/>
            <person name="Hossen Q.M.M."/>
            <person name="Hossain M.Z."/>
            <person name="Ahmed R."/>
            <person name="Khan M.M."/>
            <person name="Islam R."/>
            <person name="Rashid M.M."/>
            <person name="Khan S.A."/>
            <person name="Rahman M.S."/>
            <person name="Alam M."/>
        </authorList>
    </citation>
    <scope>NUCLEOTIDE SEQUENCE [LARGE SCALE GENOMIC DNA]</scope>
    <source>
        <strain evidence="5">cv. CVL-1</strain>
        <tissue evidence="4">Whole seedling</tissue>
    </source>
</reference>
<dbReference type="Pfam" id="PF21743">
    <property type="entry name" value="PTM_DIR17_Tudor"/>
    <property type="match status" value="1"/>
</dbReference>
<feature type="compositionally biased region" description="Basic residues" evidence="2">
    <location>
        <begin position="1"/>
        <end position="16"/>
    </location>
</feature>
<evidence type="ECO:0000313" key="4">
    <source>
        <dbReference type="EMBL" id="OMO58297.1"/>
    </source>
</evidence>
<keyword evidence="5" id="KW-1185">Reference proteome</keyword>
<comment type="caution">
    <text evidence="4">The sequence shown here is derived from an EMBL/GenBank/DDBJ whole genome shotgun (WGS) entry which is preliminary data.</text>
</comment>
<proteinExistence type="predicted"/>
<dbReference type="STRING" id="210143.A0A1R3GJR1"/>
<accession>A0A1R3GJR1</accession>
<feature type="region of interest" description="Disordered" evidence="2">
    <location>
        <begin position="1"/>
        <end position="36"/>
    </location>
</feature>
<feature type="coiled-coil region" evidence="1">
    <location>
        <begin position="113"/>
        <end position="147"/>
    </location>
</feature>
<evidence type="ECO:0000313" key="5">
    <source>
        <dbReference type="Proteomes" id="UP000188268"/>
    </source>
</evidence>
<evidence type="ECO:0000259" key="3">
    <source>
        <dbReference type="Pfam" id="PF21743"/>
    </source>
</evidence>
<organism evidence="4 5">
    <name type="scientific">Corchorus capsularis</name>
    <name type="common">Jute</name>
    <dbReference type="NCBI Taxonomy" id="210143"/>
    <lineage>
        <taxon>Eukaryota</taxon>
        <taxon>Viridiplantae</taxon>
        <taxon>Streptophyta</taxon>
        <taxon>Embryophyta</taxon>
        <taxon>Tracheophyta</taxon>
        <taxon>Spermatophyta</taxon>
        <taxon>Magnoliopsida</taxon>
        <taxon>eudicotyledons</taxon>
        <taxon>Gunneridae</taxon>
        <taxon>Pentapetalae</taxon>
        <taxon>rosids</taxon>
        <taxon>malvids</taxon>
        <taxon>Malvales</taxon>
        <taxon>Malvaceae</taxon>
        <taxon>Grewioideae</taxon>
        <taxon>Apeibeae</taxon>
        <taxon>Corchorus</taxon>
    </lineage>
</organism>
<evidence type="ECO:0000256" key="1">
    <source>
        <dbReference type="SAM" id="Coils"/>
    </source>
</evidence>
<dbReference type="InterPro" id="IPR047365">
    <property type="entry name" value="Tudor_AtPTM-like"/>
</dbReference>
<dbReference type="EMBL" id="AWWV01014232">
    <property type="protein sequence ID" value="OMO58297.1"/>
    <property type="molecule type" value="Genomic_DNA"/>
</dbReference>
<dbReference type="Proteomes" id="UP000188268">
    <property type="component" value="Unassembled WGS sequence"/>
</dbReference>
<dbReference type="AlphaFoldDB" id="A0A1R3GJR1"/>
<dbReference type="PANTHER" id="PTHR37384">
    <property type="entry name" value="OS01G0835600 PROTEIN"/>
    <property type="match status" value="1"/>
</dbReference>
<keyword evidence="1" id="KW-0175">Coiled coil</keyword>
<evidence type="ECO:0000256" key="2">
    <source>
        <dbReference type="SAM" id="MobiDB-lite"/>
    </source>
</evidence>